<sequence>MTGLVYNTCATNIKVEFSNSGLSEQEATNLTTFVERCKRITSIEFENTANFKKATWRRLLKSIAYTKKNLDVFLPAAAIKPSVLTSFREYKRQFRLIVKDFENVVEESDETEDEVNGYNEVFANDEDDDISLGRILKRHDIDCYDTPVHVKRTVQNVKDTLKTSVIQADKIVKKGGAYHKLLRQIEADEYLGVTTSREDKIEELVRCIASQLTEAILLGVNSWIYLISFDIFLHGEPNMDDCAPTNSKADVMRFWKEQEETAGGIKNGSPDPLYMMARRYLAAPTSSVPSERCFSRAAIFIPQQRNRLLPSALQESVLLDSWFKYFAGRSANLMDVFEDERNNSENNDDDEA</sequence>
<protein>
    <recommendedName>
        <fullName evidence="1">HAT C-terminal dimerisation domain-containing protein</fullName>
    </recommendedName>
</protein>
<dbReference type="GO" id="GO:0046983">
    <property type="term" value="F:protein dimerization activity"/>
    <property type="evidence" value="ECO:0007669"/>
    <property type="project" value="InterPro"/>
</dbReference>
<dbReference type="InterPro" id="IPR008906">
    <property type="entry name" value="HATC_C_dom"/>
</dbReference>
<dbReference type="AlphaFoldDB" id="A0A8H7S100"/>
<evidence type="ECO:0000313" key="2">
    <source>
        <dbReference type="EMBL" id="KAG2219541.1"/>
    </source>
</evidence>
<dbReference type="Proteomes" id="UP000646827">
    <property type="component" value="Unassembled WGS sequence"/>
</dbReference>
<dbReference type="EMBL" id="JAEPRB010000175">
    <property type="protein sequence ID" value="KAG2219541.1"/>
    <property type="molecule type" value="Genomic_DNA"/>
</dbReference>
<reference evidence="2 3" key="1">
    <citation type="submission" date="2020-12" db="EMBL/GenBank/DDBJ databases">
        <title>Metabolic potential, ecology and presence of endohyphal bacteria is reflected in genomic diversity of Mucoromycotina.</title>
        <authorList>
            <person name="Muszewska A."/>
            <person name="Okrasinska A."/>
            <person name="Steczkiewicz K."/>
            <person name="Drgas O."/>
            <person name="Orlowska M."/>
            <person name="Perlinska-Lenart U."/>
            <person name="Aleksandrzak-Piekarczyk T."/>
            <person name="Szatraj K."/>
            <person name="Zielenkiewicz U."/>
            <person name="Pilsyk S."/>
            <person name="Malc E."/>
            <person name="Mieczkowski P."/>
            <person name="Kruszewska J.S."/>
            <person name="Biernat P."/>
            <person name="Pawlowska J."/>
        </authorList>
    </citation>
    <scope>NUCLEOTIDE SEQUENCE [LARGE SCALE GENOMIC DNA]</scope>
    <source>
        <strain evidence="2 3">CBS 142.35</strain>
    </source>
</reference>
<name>A0A8H7S100_9FUNG</name>
<dbReference type="Pfam" id="PF05699">
    <property type="entry name" value="Dimer_Tnp_hAT"/>
    <property type="match status" value="1"/>
</dbReference>
<accession>A0A8H7S100</accession>
<feature type="domain" description="HAT C-terminal dimerisation" evidence="1">
    <location>
        <begin position="241"/>
        <end position="322"/>
    </location>
</feature>
<keyword evidence="3" id="KW-1185">Reference proteome</keyword>
<dbReference type="InterPro" id="IPR012337">
    <property type="entry name" value="RNaseH-like_sf"/>
</dbReference>
<gene>
    <name evidence="2" type="ORF">INT45_003106</name>
</gene>
<comment type="caution">
    <text evidence="2">The sequence shown here is derived from an EMBL/GenBank/DDBJ whole genome shotgun (WGS) entry which is preliminary data.</text>
</comment>
<dbReference type="SUPFAM" id="SSF53098">
    <property type="entry name" value="Ribonuclease H-like"/>
    <property type="match status" value="1"/>
</dbReference>
<evidence type="ECO:0000313" key="3">
    <source>
        <dbReference type="Proteomes" id="UP000646827"/>
    </source>
</evidence>
<organism evidence="2 3">
    <name type="scientific">Circinella minor</name>
    <dbReference type="NCBI Taxonomy" id="1195481"/>
    <lineage>
        <taxon>Eukaryota</taxon>
        <taxon>Fungi</taxon>
        <taxon>Fungi incertae sedis</taxon>
        <taxon>Mucoromycota</taxon>
        <taxon>Mucoromycotina</taxon>
        <taxon>Mucoromycetes</taxon>
        <taxon>Mucorales</taxon>
        <taxon>Lichtheimiaceae</taxon>
        <taxon>Circinella</taxon>
    </lineage>
</organism>
<proteinExistence type="predicted"/>
<evidence type="ECO:0000259" key="1">
    <source>
        <dbReference type="Pfam" id="PF05699"/>
    </source>
</evidence>
<dbReference type="OrthoDB" id="2445583at2759"/>